<feature type="domain" description="Heterokaryon incompatibility" evidence="1">
    <location>
        <begin position="224"/>
        <end position="363"/>
    </location>
</feature>
<name>A0A5C2RRZ1_9APHY</name>
<dbReference type="Pfam" id="PF06985">
    <property type="entry name" value="HET"/>
    <property type="match status" value="1"/>
</dbReference>
<evidence type="ECO:0000259" key="1">
    <source>
        <dbReference type="Pfam" id="PF06985"/>
    </source>
</evidence>
<reference evidence="2" key="1">
    <citation type="journal article" date="2018" name="Genome Biol. Evol.">
        <title>Genomics and development of Lentinus tigrinus, a white-rot wood-decaying mushroom with dimorphic fruiting bodies.</title>
        <authorList>
            <person name="Wu B."/>
            <person name="Xu Z."/>
            <person name="Knudson A."/>
            <person name="Carlson A."/>
            <person name="Chen N."/>
            <person name="Kovaka S."/>
            <person name="LaButti K."/>
            <person name="Lipzen A."/>
            <person name="Pennachio C."/>
            <person name="Riley R."/>
            <person name="Schakwitz W."/>
            <person name="Umezawa K."/>
            <person name="Ohm R.A."/>
            <person name="Grigoriev I.V."/>
            <person name="Nagy L.G."/>
            <person name="Gibbons J."/>
            <person name="Hibbett D."/>
        </authorList>
    </citation>
    <scope>NUCLEOTIDE SEQUENCE [LARGE SCALE GENOMIC DNA]</scope>
    <source>
        <strain evidence="2">ALCF2SS1-6</strain>
    </source>
</reference>
<dbReference type="Proteomes" id="UP000313359">
    <property type="component" value="Unassembled WGS sequence"/>
</dbReference>
<organism evidence="2 3">
    <name type="scientific">Lentinus tigrinus ALCF2SS1-6</name>
    <dbReference type="NCBI Taxonomy" id="1328759"/>
    <lineage>
        <taxon>Eukaryota</taxon>
        <taxon>Fungi</taxon>
        <taxon>Dikarya</taxon>
        <taxon>Basidiomycota</taxon>
        <taxon>Agaricomycotina</taxon>
        <taxon>Agaricomycetes</taxon>
        <taxon>Polyporales</taxon>
        <taxon>Polyporaceae</taxon>
        <taxon>Lentinus</taxon>
    </lineage>
</organism>
<sequence>MSDQLCYLCLRFTTDLIQFDFRRQERYDHPWTTEHDGVVDGSWGPGFHHHETLDALTTSSTFCPLCSLILDVVATLPPQAGFTTGWLGLYPWASRLGEQTGTSFITVFSASVRYTYWGGFLGKIPPQVLNICSQRPWTRERCFPPHSRQSHLTGGAPGMFRHIPSTADDPAAFDTARAWLQECIDNHGAECKRGSFVPPILPGMLLDLGTHTPRLCSPSTSLSYTALTHCWGGEVPSRTLLENVDARRQAIHSAELPVNFRDAIRITQKLGIRYLWIDALCIIQDDDDDWRAEAAKMAAIYSGATVVLSAMDSESSTAGILKPEGRISSVRLDEKHTVQRNLPLFHQNVASSPLNRRGWCMQERLLGPAILHYGKHQLFWECRAYHAYEDGRLSPHGGTLDGDAGRFITLRQNILLPPTEGWKVWYRLIEEYSSRALTRPSDKLPALAGAAAIFHKAHGRGTYIAGLWKEDIVQGLIWGAHYHHFPSRKVPGYLLSDACAELTKPPTRRAPSWSWASVDGHVIFGWTTHPSFYDLEVLHVEMSVGLDDYVEPAPAGSLVLRAKVAEALYVPVDDSPDGGALLFEVGDGGSEPTRLTTCVMDFDRRTTRACWVASIILPSSIWALLVLSKRTDGCFGRIGLCISWDPMSTDKHSVLRQRFVAQDIALR</sequence>
<dbReference type="AlphaFoldDB" id="A0A5C2RRZ1"/>
<proteinExistence type="predicted"/>
<dbReference type="PANTHER" id="PTHR33112:SF16">
    <property type="entry name" value="HETEROKARYON INCOMPATIBILITY DOMAIN-CONTAINING PROTEIN"/>
    <property type="match status" value="1"/>
</dbReference>
<dbReference type="OrthoDB" id="2732469at2759"/>
<accession>A0A5C2RRZ1</accession>
<keyword evidence="3" id="KW-1185">Reference proteome</keyword>
<dbReference type="EMBL" id="ML122334">
    <property type="protein sequence ID" value="RPD52936.1"/>
    <property type="molecule type" value="Genomic_DNA"/>
</dbReference>
<dbReference type="InterPro" id="IPR010730">
    <property type="entry name" value="HET"/>
</dbReference>
<gene>
    <name evidence="2" type="ORF">L227DRAFT_581793</name>
</gene>
<dbReference type="STRING" id="1328759.A0A5C2RRZ1"/>
<evidence type="ECO:0000313" key="3">
    <source>
        <dbReference type="Proteomes" id="UP000313359"/>
    </source>
</evidence>
<dbReference type="PANTHER" id="PTHR33112">
    <property type="entry name" value="DOMAIN PROTEIN, PUTATIVE-RELATED"/>
    <property type="match status" value="1"/>
</dbReference>
<protein>
    <submittedName>
        <fullName evidence="2">HET-domain-containing protein</fullName>
    </submittedName>
</protein>
<evidence type="ECO:0000313" key="2">
    <source>
        <dbReference type="EMBL" id="RPD52936.1"/>
    </source>
</evidence>